<sequence length="152" mass="17964">MKNLPNYTLLHDELRLKTSSNYYYQVQGQIHLCQKKNVSRNTIIAHYQIRVRIRNNTRTPGYIQKAKIRCKQEKNHKTSHPRLFFLIIKIITYGHLFALCKNDGSGVVIDTGRFCFPHVEFSYAIEFIYNGICTYPIGFVFENIILLGHYYR</sequence>
<gene>
    <name evidence="1" type="ORF">FWK35_00014357</name>
</gene>
<dbReference type="Proteomes" id="UP000478052">
    <property type="component" value="Unassembled WGS sequence"/>
</dbReference>
<protein>
    <submittedName>
        <fullName evidence="1">YqaJ domain-containing protein</fullName>
    </submittedName>
</protein>
<dbReference type="AlphaFoldDB" id="A0A6G0Y2G2"/>
<comment type="caution">
    <text evidence="1">The sequence shown here is derived from an EMBL/GenBank/DDBJ whole genome shotgun (WGS) entry which is preliminary data.</text>
</comment>
<keyword evidence="2" id="KW-1185">Reference proteome</keyword>
<organism evidence="1 2">
    <name type="scientific">Aphis craccivora</name>
    <name type="common">Cowpea aphid</name>
    <dbReference type="NCBI Taxonomy" id="307492"/>
    <lineage>
        <taxon>Eukaryota</taxon>
        <taxon>Metazoa</taxon>
        <taxon>Ecdysozoa</taxon>
        <taxon>Arthropoda</taxon>
        <taxon>Hexapoda</taxon>
        <taxon>Insecta</taxon>
        <taxon>Pterygota</taxon>
        <taxon>Neoptera</taxon>
        <taxon>Paraneoptera</taxon>
        <taxon>Hemiptera</taxon>
        <taxon>Sternorrhyncha</taxon>
        <taxon>Aphidomorpha</taxon>
        <taxon>Aphidoidea</taxon>
        <taxon>Aphididae</taxon>
        <taxon>Aphidini</taxon>
        <taxon>Aphis</taxon>
        <taxon>Aphis</taxon>
    </lineage>
</organism>
<reference evidence="1 2" key="1">
    <citation type="submission" date="2019-08" db="EMBL/GenBank/DDBJ databases">
        <title>Whole genome of Aphis craccivora.</title>
        <authorList>
            <person name="Voronova N.V."/>
            <person name="Shulinski R.S."/>
            <person name="Bandarenka Y.V."/>
            <person name="Zhorov D.G."/>
            <person name="Warner D."/>
        </authorList>
    </citation>
    <scope>NUCLEOTIDE SEQUENCE [LARGE SCALE GENOMIC DNA]</scope>
    <source>
        <strain evidence="1">180601</strain>
        <tissue evidence="1">Whole Body</tissue>
    </source>
</reference>
<evidence type="ECO:0000313" key="2">
    <source>
        <dbReference type="Proteomes" id="UP000478052"/>
    </source>
</evidence>
<accession>A0A6G0Y2G2</accession>
<evidence type="ECO:0000313" key="1">
    <source>
        <dbReference type="EMBL" id="KAF0748127.1"/>
    </source>
</evidence>
<name>A0A6G0Y2G2_APHCR</name>
<dbReference type="EMBL" id="VUJU01006596">
    <property type="protein sequence ID" value="KAF0748127.1"/>
    <property type="molecule type" value="Genomic_DNA"/>
</dbReference>
<proteinExistence type="predicted"/>